<proteinExistence type="predicted"/>
<feature type="region of interest" description="Disordered" evidence="1">
    <location>
        <begin position="195"/>
        <end position="224"/>
    </location>
</feature>
<evidence type="ECO:0000313" key="2">
    <source>
        <dbReference type="EMBL" id="KAK7502966.1"/>
    </source>
</evidence>
<sequence length="260" mass="28719">MFGGLVTLVGFRDLSQNASTPQDEGRRTETATPNRPRRVFRAHTSGVEREMPVVEHFPPHMEHGKPDKGLRKSPVVHKKIQGPLTPKFLPVEDEIDSGCAHSTTYTKTASGWTDNSIFIVRGHVSGRAKDKMPGVESRVVVDTSSKLCLRQSNSAAKTQENSAAVKMPDPQNSWTRNSRRTLNVGLTDSCRSRTNSVLVSLPPDKDGTKRSPQPDSRSSRKVSFNQTMEVIECSEVSDCDSRSVDSYDGPKCCCFKTPFP</sequence>
<reference evidence="2 3" key="1">
    <citation type="journal article" date="2023" name="Sci. Data">
        <title>Genome assembly of the Korean intertidal mud-creeper Batillaria attramentaria.</title>
        <authorList>
            <person name="Patra A.K."/>
            <person name="Ho P.T."/>
            <person name="Jun S."/>
            <person name="Lee S.J."/>
            <person name="Kim Y."/>
            <person name="Won Y.J."/>
        </authorList>
    </citation>
    <scope>NUCLEOTIDE SEQUENCE [LARGE SCALE GENOMIC DNA]</scope>
    <source>
        <strain evidence="2">Wonlab-2016</strain>
    </source>
</reference>
<dbReference type="Proteomes" id="UP001519460">
    <property type="component" value="Unassembled WGS sequence"/>
</dbReference>
<name>A0ABD0LV55_9CAEN</name>
<feature type="compositionally biased region" description="Polar residues" evidence="1">
    <location>
        <begin position="210"/>
        <end position="224"/>
    </location>
</feature>
<accession>A0ABD0LV55</accession>
<keyword evidence="3" id="KW-1185">Reference proteome</keyword>
<gene>
    <name evidence="2" type="ORF">BaRGS_00005915</name>
</gene>
<feature type="region of interest" description="Disordered" evidence="1">
    <location>
        <begin position="16"/>
        <end position="37"/>
    </location>
</feature>
<protein>
    <submittedName>
        <fullName evidence="2">Uncharacterized protein</fullName>
    </submittedName>
</protein>
<evidence type="ECO:0000313" key="3">
    <source>
        <dbReference type="Proteomes" id="UP001519460"/>
    </source>
</evidence>
<feature type="compositionally biased region" description="Polar residues" evidence="1">
    <location>
        <begin position="152"/>
        <end position="162"/>
    </location>
</feature>
<feature type="region of interest" description="Disordered" evidence="1">
    <location>
        <begin position="152"/>
        <end position="180"/>
    </location>
</feature>
<dbReference type="EMBL" id="JACVVK020000023">
    <property type="protein sequence ID" value="KAK7502966.1"/>
    <property type="molecule type" value="Genomic_DNA"/>
</dbReference>
<evidence type="ECO:0000256" key="1">
    <source>
        <dbReference type="SAM" id="MobiDB-lite"/>
    </source>
</evidence>
<dbReference type="AlphaFoldDB" id="A0ABD0LV55"/>
<feature type="compositionally biased region" description="Polar residues" evidence="1">
    <location>
        <begin position="170"/>
        <end position="180"/>
    </location>
</feature>
<comment type="caution">
    <text evidence="2">The sequence shown here is derived from an EMBL/GenBank/DDBJ whole genome shotgun (WGS) entry which is preliminary data.</text>
</comment>
<organism evidence="2 3">
    <name type="scientific">Batillaria attramentaria</name>
    <dbReference type="NCBI Taxonomy" id="370345"/>
    <lineage>
        <taxon>Eukaryota</taxon>
        <taxon>Metazoa</taxon>
        <taxon>Spiralia</taxon>
        <taxon>Lophotrochozoa</taxon>
        <taxon>Mollusca</taxon>
        <taxon>Gastropoda</taxon>
        <taxon>Caenogastropoda</taxon>
        <taxon>Sorbeoconcha</taxon>
        <taxon>Cerithioidea</taxon>
        <taxon>Batillariidae</taxon>
        <taxon>Batillaria</taxon>
    </lineage>
</organism>